<dbReference type="RefSeq" id="WP_084063097.1">
    <property type="nucleotide sequence ID" value="NZ_FWXO01000007.1"/>
</dbReference>
<dbReference type="Proteomes" id="UP000192360">
    <property type="component" value="Unassembled WGS sequence"/>
</dbReference>
<keyword evidence="4" id="KW-1185">Reference proteome</keyword>
<gene>
    <name evidence="3" type="ORF">SAMN05660703_3139</name>
</gene>
<dbReference type="InterPro" id="IPR025698">
    <property type="entry name" value="2TM_dom"/>
</dbReference>
<organism evidence="3 4">
    <name type="scientific">Cellulophaga tyrosinoxydans</name>
    <dbReference type="NCBI Taxonomy" id="504486"/>
    <lineage>
        <taxon>Bacteria</taxon>
        <taxon>Pseudomonadati</taxon>
        <taxon>Bacteroidota</taxon>
        <taxon>Flavobacteriia</taxon>
        <taxon>Flavobacteriales</taxon>
        <taxon>Flavobacteriaceae</taxon>
        <taxon>Cellulophaga</taxon>
    </lineage>
</organism>
<feature type="domain" description="2TM" evidence="2">
    <location>
        <begin position="10"/>
        <end position="105"/>
    </location>
</feature>
<dbReference type="OrthoDB" id="1495672at2"/>
<proteinExistence type="predicted"/>
<name>A0A1W2CPS4_9FLAO</name>
<evidence type="ECO:0000259" key="2">
    <source>
        <dbReference type="Pfam" id="PF13239"/>
    </source>
</evidence>
<sequence length="107" mass="12318">MKKVSLTKLERAKKRVAAIKGFYNHLVAYLIINLAIIIFKETVVVSVLSKEALGSPEFLNWIDWNVYGTPILWGIGLAIHGLVVFSSRPKFIKNWEQQKIQEFMNQE</sequence>
<feature type="transmembrane region" description="Helical" evidence="1">
    <location>
        <begin position="64"/>
        <end position="85"/>
    </location>
</feature>
<evidence type="ECO:0000313" key="3">
    <source>
        <dbReference type="EMBL" id="SMC87209.1"/>
    </source>
</evidence>
<evidence type="ECO:0000313" key="4">
    <source>
        <dbReference type="Proteomes" id="UP000192360"/>
    </source>
</evidence>
<keyword evidence="1" id="KW-0472">Membrane</keyword>
<dbReference type="AlphaFoldDB" id="A0A1W2CPS4"/>
<accession>A0A1W2CPS4</accession>
<feature type="transmembrane region" description="Helical" evidence="1">
    <location>
        <begin position="21"/>
        <end position="39"/>
    </location>
</feature>
<evidence type="ECO:0000256" key="1">
    <source>
        <dbReference type="SAM" id="Phobius"/>
    </source>
</evidence>
<dbReference type="Pfam" id="PF13239">
    <property type="entry name" value="2TM"/>
    <property type="match status" value="1"/>
</dbReference>
<dbReference type="EMBL" id="FWXO01000007">
    <property type="protein sequence ID" value="SMC87209.1"/>
    <property type="molecule type" value="Genomic_DNA"/>
</dbReference>
<dbReference type="STRING" id="504486.SAMN05660703_3139"/>
<protein>
    <submittedName>
        <fullName evidence="3">2TM domain-containing protein</fullName>
    </submittedName>
</protein>
<keyword evidence="1" id="KW-1133">Transmembrane helix</keyword>
<reference evidence="3 4" key="1">
    <citation type="submission" date="2017-04" db="EMBL/GenBank/DDBJ databases">
        <authorList>
            <person name="Afonso C.L."/>
            <person name="Miller P.J."/>
            <person name="Scott M.A."/>
            <person name="Spackman E."/>
            <person name="Goraichik I."/>
            <person name="Dimitrov K.M."/>
            <person name="Suarez D.L."/>
            <person name="Swayne D.E."/>
        </authorList>
    </citation>
    <scope>NUCLEOTIDE SEQUENCE [LARGE SCALE GENOMIC DNA]</scope>
    <source>
        <strain evidence="3 4">DSM 21164</strain>
    </source>
</reference>
<keyword evidence="1" id="KW-0812">Transmembrane</keyword>